<protein>
    <submittedName>
        <fullName evidence="3">ATP-binding protein</fullName>
    </submittedName>
</protein>
<keyword evidence="3" id="KW-0067">ATP-binding</keyword>
<feature type="domain" description="DUF234" evidence="2">
    <location>
        <begin position="322"/>
        <end position="405"/>
    </location>
</feature>
<dbReference type="Pfam" id="PF01637">
    <property type="entry name" value="ATPase_2"/>
    <property type="match status" value="1"/>
</dbReference>
<dbReference type="InterPro" id="IPR011579">
    <property type="entry name" value="ATPase_dom"/>
</dbReference>
<dbReference type="InterPro" id="IPR027417">
    <property type="entry name" value="P-loop_NTPase"/>
</dbReference>
<evidence type="ECO:0000313" key="4">
    <source>
        <dbReference type="Proteomes" id="UP000277582"/>
    </source>
</evidence>
<dbReference type="Gene3D" id="3.40.50.300">
    <property type="entry name" value="P-loop containing nucleotide triphosphate hydrolases"/>
    <property type="match status" value="1"/>
</dbReference>
<feature type="domain" description="ATPase" evidence="1">
    <location>
        <begin position="16"/>
        <end position="213"/>
    </location>
</feature>
<dbReference type="Pfam" id="PF03008">
    <property type="entry name" value="DUF234"/>
    <property type="match status" value="1"/>
</dbReference>
<gene>
    <name evidence="3" type="ORF">D6D85_00165</name>
</gene>
<keyword evidence="3" id="KW-0547">Nucleotide-binding</keyword>
<organism evidence="3 4">
    <name type="scientific">Candidatus Methanodesulfokora washburnensis</name>
    <dbReference type="NCBI Taxonomy" id="2478471"/>
    <lineage>
        <taxon>Archaea</taxon>
        <taxon>Thermoproteota</taxon>
        <taxon>Candidatus Korarchaeia</taxon>
        <taxon>Candidatus Korarchaeia incertae sedis</taxon>
        <taxon>Candidatus Methanodesulfokora</taxon>
    </lineage>
</organism>
<dbReference type="EMBL" id="RCOS01000003">
    <property type="protein sequence ID" value="RSN79083.1"/>
    <property type="molecule type" value="Genomic_DNA"/>
</dbReference>
<name>A0A3R9QL03_9CREN</name>
<dbReference type="PANTHER" id="PTHR34704:SF1">
    <property type="entry name" value="ATPASE"/>
    <property type="match status" value="1"/>
</dbReference>
<dbReference type="PANTHER" id="PTHR34704">
    <property type="entry name" value="ATPASE"/>
    <property type="match status" value="1"/>
</dbReference>
<dbReference type="SUPFAM" id="SSF52540">
    <property type="entry name" value="P-loop containing nucleoside triphosphate hydrolases"/>
    <property type="match status" value="1"/>
</dbReference>
<dbReference type="Proteomes" id="UP000277582">
    <property type="component" value="Unassembled WGS sequence"/>
</dbReference>
<comment type="caution">
    <text evidence="3">The sequence shown here is derived from an EMBL/GenBank/DDBJ whole genome shotgun (WGS) entry which is preliminary data.</text>
</comment>
<accession>A0A3R9QL03</accession>
<reference evidence="3 4" key="1">
    <citation type="submission" date="2018-10" db="EMBL/GenBank/DDBJ databases">
        <title>Co-occurring genomic capacity for anaerobic methane metabolism and dissimilatory sulfite reduction discovered in the Korarchaeota.</title>
        <authorList>
            <person name="Mckay L.J."/>
            <person name="Dlakic M."/>
            <person name="Fields M.W."/>
            <person name="Delmont T.O."/>
            <person name="Eren A.M."/>
            <person name="Jay Z.J."/>
            <person name="Klingelsmith K.B."/>
            <person name="Rusch D.B."/>
            <person name="Inskeep W.P."/>
        </authorList>
    </citation>
    <scope>NUCLEOTIDE SEQUENCE [LARGE SCALE GENOMIC DNA]</scope>
    <source>
        <strain evidence="3 4">MDKW</strain>
    </source>
</reference>
<dbReference type="InterPro" id="IPR004256">
    <property type="entry name" value="DUF234"/>
</dbReference>
<keyword evidence="4" id="KW-1185">Reference proteome</keyword>
<dbReference type="GO" id="GO:0005524">
    <property type="term" value="F:ATP binding"/>
    <property type="evidence" value="ECO:0007669"/>
    <property type="project" value="UniProtKB-KW"/>
</dbReference>
<evidence type="ECO:0000313" key="3">
    <source>
        <dbReference type="EMBL" id="RSN79083.1"/>
    </source>
</evidence>
<evidence type="ECO:0000259" key="1">
    <source>
        <dbReference type="Pfam" id="PF01637"/>
    </source>
</evidence>
<proteinExistence type="predicted"/>
<sequence length="464" mass="53786">MFMNMFMMIVIMMITFIDRSKELSFLEERYRSHRAELIVMYGRRRVGKTFLLRRFLSGKKGVYFVVSRLGNILQEISEAIGEQLDVHPPLLRHYRDLFSYIAKESSNERITLAIDEFQRLAEYDPAFLTELQAAWDDFLSHSKVFLVLSGSSVGVVERAALASSSPIFGRRTGQLKVKPFTFTCAKEFASTWPCEDKVRAYAVFGGIPAYLSLLDCSKSLLENIKNLILEPGGLLHEEPYFLLATETREPLRYMTILEAMASGATTLGEIASKSGLSSSELPRYMRTLEALLDIVERRYPLLEEERRGRARYIIKDNFLRFWFKHVRPNLHLLELGEVERVATRISEQLDEYASTVFEEIALEHFSHSVPALKVGRWWRGEVEIDGVAIDEKNKVAYFMEAKWSKHPLDRSVLRELERKAEEFEWKKGERKEVYYIYSRSNFTFAPEENVKQVSLSEVCNQPCI</sequence>
<dbReference type="InterPro" id="IPR011335">
    <property type="entry name" value="Restrct_endonuc-II-like"/>
</dbReference>
<evidence type="ECO:0000259" key="2">
    <source>
        <dbReference type="Pfam" id="PF03008"/>
    </source>
</evidence>
<dbReference type="SUPFAM" id="SSF52980">
    <property type="entry name" value="Restriction endonuclease-like"/>
    <property type="match status" value="1"/>
</dbReference>
<dbReference type="AlphaFoldDB" id="A0A3R9QL03"/>